<keyword evidence="8" id="KW-1185">Reference proteome</keyword>
<evidence type="ECO:0000256" key="2">
    <source>
        <dbReference type="ARBA" id="ARBA00022517"/>
    </source>
</evidence>
<evidence type="ECO:0000256" key="3">
    <source>
        <dbReference type="ARBA" id="ARBA00022722"/>
    </source>
</evidence>
<evidence type="ECO:0000256" key="4">
    <source>
        <dbReference type="ARBA" id="ARBA00022801"/>
    </source>
</evidence>
<dbReference type="RefSeq" id="WP_208498388.1">
    <property type="nucleotide sequence ID" value="NZ_JAGFNP010000011.1"/>
</dbReference>
<keyword evidence="2 5" id="KW-0690">Ribosome biogenesis</keyword>
<dbReference type="EMBL" id="JAGFNP010000011">
    <property type="protein sequence ID" value="MBO3734886.1"/>
    <property type="molecule type" value="Genomic_DNA"/>
</dbReference>
<comment type="subcellular location">
    <subcellularLocation>
        <location evidence="5">Cytoplasm</location>
    </subcellularLocation>
</comment>
<dbReference type="InterPro" id="IPR012337">
    <property type="entry name" value="RNaseH-like_sf"/>
</dbReference>
<dbReference type="InterPro" id="IPR005227">
    <property type="entry name" value="YqgF"/>
</dbReference>
<proteinExistence type="inferred from homology"/>
<dbReference type="Gene3D" id="3.30.420.140">
    <property type="entry name" value="YqgF/RNase H-like domain"/>
    <property type="match status" value="1"/>
</dbReference>
<evidence type="ECO:0000256" key="1">
    <source>
        <dbReference type="ARBA" id="ARBA00022490"/>
    </source>
</evidence>
<dbReference type="HAMAP" id="MF_00651">
    <property type="entry name" value="Nuclease_YqgF"/>
    <property type="match status" value="1"/>
</dbReference>
<name>A0ABS3U7Z9_9ACTN</name>
<dbReference type="NCBIfam" id="TIGR00250">
    <property type="entry name" value="RNAse_H_YqgF"/>
    <property type="match status" value="1"/>
</dbReference>
<comment type="similarity">
    <text evidence="5">Belongs to the YqgF HJR family.</text>
</comment>
<comment type="function">
    <text evidence="5">Could be a nuclease involved in processing of the 5'-end of pre-16S rRNA.</text>
</comment>
<dbReference type="CDD" id="cd16964">
    <property type="entry name" value="YqgF"/>
    <property type="match status" value="1"/>
</dbReference>
<dbReference type="Pfam" id="PF03652">
    <property type="entry name" value="RuvX"/>
    <property type="match status" value="1"/>
</dbReference>
<protein>
    <recommendedName>
        <fullName evidence="5">Putative pre-16S rRNA nuclease</fullName>
        <ecNumber evidence="5">3.1.-.-</ecNumber>
    </recommendedName>
</protein>
<keyword evidence="4 5" id="KW-0378">Hydrolase</keyword>
<dbReference type="Proteomes" id="UP000681341">
    <property type="component" value="Unassembled WGS sequence"/>
</dbReference>
<dbReference type="SUPFAM" id="SSF53098">
    <property type="entry name" value="Ribonuclease H-like"/>
    <property type="match status" value="1"/>
</dbReference>
<keyword evidence="3 5" id="KW-0540">Nuclease</keyword>
<gene>
    <name evidence="7" type="primary">ruvX</name>
    <name evidence="7" type="ORF">J5V16_18820</name>
</gene>
<dbReference type="EC" id="3.1.-.-" evidence="5"/>
<feature type="domain" description="YqgF/RNase H-like" evidence="6">
    <location>
        <begin position="20"/>
        <end position="127"/>
    </location>
</feature>
<dbReference type="InterPro" id="IPR037027">
    <property type="entry name" value="YqgF/RNaseH-like_dom_sf"/>
</dbReference>
<evidence type="ECO:0000313" key="7">
    <source>
        <dbReference type="EMBL" id="MBO3734886.1"/>
    </source>
</evidence>
<reference evidence="7 8" key="1">
    <citation type="submission" date="2021-03" db="EMBL/GenBank/DDBJ databases">
        <title>Glycomyces sp. nov., a novel actinomycete isolated from soil.</title>
        <authorList>
            <person name="Yang X."/>
            <person name="Xu X."/>
        </authorList>
    </citation>
    <scope>NUCLEOTIDE SEQUENCE [LARGE SCALE GENOMIC DNA]</scope>
    <source>
        <strain evidence="7 8">NEAU-S30</strain>
    </source>
</reference>
<organism evidence="7 8">
    <name type="scientific">Glycomyces niveus</name>
    <dbReference type="NCBI Taxonomy" id="2820287"/>
    <lineage>
        <taxon>Bacteria</taxon>
        <taxon>Bacillati</taxon>
        <taxon>Actinomycetota</taxon>
        <taxon>Actinomycetes</taxon>
        <taxon>Glycomycetales</taxon>
        <taxon>Glycomycetaceae</taxon>
        <taxon>Glycomyces</taxon>
    </lineage>
</organism>
<sequence length="163" mass="17759">MDAASGPEPARSSKGEWVRGRRLGVDLGKARVGIAVCDPDGLLATPVATVRRDLKTAGEDIPSDIREIAETAREYEVVEIVVGLPVTLSGEEGPAAAHTRAWVQRFAEHVSPVPVTLTDERMTTAVATRKMNEGGVRGRRKRSIVDQAAAVEILQQWLDQRRR</sequence>
<dbReference type="PANTHER" id="PTHR33317">
    <property type="entry name" value="POLYNUCLEOTIDYL TRANSFERASE, RIBONUCLEASE H-LIKE SUPERFAMILY PROTEIN"/>
    <property type="match status" value="1"/>
</dbReference>
<dbReference type="PANTHER" id="PTHR33317:SF4">
    <property type="entry name" value="POLYNUCLEOTIDYL TRANSFERASE, RIBONUCLEASE H-LIKE SUPERFAMILY PROTEIN"/>
    <property type="match status" value="1"/>
</dbReference>
<evidence type="ECO:0000259" key="6">
    <source>
        <dbReference type="SMART" id="SM00732"/>
    </source>
</evidence>
<dbReference type="InterPro" id="IPR006641">
    <property type="entry name" value="YqgF/RNaseH-like_dom"/>
</dbReference>
<accession>A0ABS3U7Z9</accession>
<evidence type="ECO:0000313" key="8">
    <source>
        <dbReference type="Proteomes" id="UP000681341"/>
    </source>
</evidence>
<dbReference type="SMART" id="SM00732">
    <property type="entry name" value="YqgFc"/>
    <property type="match status" value="1"/>
</dbReference>
<evidence type="ECO:0000256" key="5">
    <source>
        <dbReference type="HAMAP-Rule" id="MF_00651"/>
    </source>
</evidence>
<keyword evidence="1 5" id="KW-0963">Cytoplasm</keyword>
<comment type="caution">
    <text evidence="7">The sequence shown here is derived from an EMBL/GenBank/DDBJ whole genome shotgun (WGS) entry which is preliminary data.</text>
</comment>